<evidence type="ECO:0000313" key="1">
    <source>
        <dbReference type="EMBL" id="CAL4937798.1"/>
    </source>
</evidence>
<accession>A0ABC8Y5X4</accession>
<protein>
    <recommendedName>
        <fullName evidence="3">LAGLIDADG homing endonuclease</fullName>
    </recommendedName>
</protein>
<gene>
    <name evidence="1" type="ORF">URODEC1_LOCUS30787</name>
</gene>
<name>A0ABC8Y5X4_9POAL</name>
<proteinExistence type="predicted"/>
<dbReference type="AlphaFoldDB" id="A0ABC8Y5X4"/>
<dbReference type="PANTHER" id="PTHR35161:SF1">
    <property type="entry name" value="OS02G0138300 PROTEIN"/>
    <property type="match status" value="1"/>
</dbReference>
<evidence type="ECO:0008006" key="3">
    <source>
        <dbReference type="Google" id="ProtNLM"/>
    </source>
</evidence>
<sequence length="234" mass="27180">MKKVTRCLVQIFKSQHSIGKVLDDSITASNVWICIATGRAQLRDVTFTDKAYSLQRVKQDYKTLSKVLKEIVLVWGGKKALGDTPSDYLGFLSYLENDVLAVRDEFMAENHCALVPISNRSDVFLMFYNHIMQRVSKKKQQKILSGLSGARTYFAKAKANTLIAKWLVKRKYKKSNFGQLKMNRNIRSHAYDYTKHDIEVELYYEYPDLLVEIQLQLHNEQELERTQIHGKFGY</sequence>
<dbReference type="Proteomes" id="UP001497457">
    <property type="component" value="Chromosome 16b"/>
</dbReference>
<organism evidence="1 2">
    <name type="scientific">Urochloa decumbens</name>
    <dbReference type="NCBI Taxonomy" id="240449"/>
    <lineage>
        <taxon>Eukaryota</taxon>
        <taxon>Viridiplantae</taxon>
        <taxon>Streptophyta</taxon>
        <taxon>Embryophyta</taxon>
        <taxon>Tracheophyta</taxon>
        <taxon>Spermatophyta</taxon>
        <taxon>Magnoliopsida</taxon>
        <taxon>Liliopsida</taxon>
        <taxon>Poales</taxon>
        <taxon>Poaceae</taxon>
        <taxon>PACMAD clade</taxon>
        <taxon>Panicoideae</taxon>
        <taxon>Panicodae</taxon>
        <taxon>Paniceae</taxon>
        <taxon>Melinidinae</taxon>
        <taxon>Urochloa</taxon>
    </lineage>
</organism>
<evidence type="ECO:0000313" key="2">
    <source>
        <dbReference type="Proteomes" id="UP001497457"/>
    </source>
</evidence>
<reference evidence="1" key="1">
    <citation type="submission" date="2024-10" db="EMBL/GenBank/DDBJ databases">
        <authorList>
            <person name="Ryan C."/>
        </authorList>
    </citation>
    <scope>NUCLEOTIDE SEQUENCE [LARGE SCALE GENOMIC DNA]</scope>
</reference>
<dbReference type="PANTHER" id="PTHR35161">
    <property type="entry name" value="OS02G0303100 PROTEIN"/>
    <property type="match status" value="1"/>
</dbReference>
<dbReference type="EMBL" id="OZ075126">
    <property type="protein sequence ID" value="CAL4937798.1"/>
    <property type="molecule type" value="Genomic_DNA"/>
</dbReference>
<keyword evidence="2" id="KW-1185">Reference proteome</keyword>